<dbReference type="Gene3D" id="6.10.340.10">
    <property type="match status" value="1"/>
</dbReference>
<accession>A0A7W7VCD1</accession>
<dbReference type="SUPFAM" id="SSF55874">
    <property type="entry name" value="ATPase domain of HSP90 chaperone/DNA topoisomerase II/histidine kinase"/>
    <property type="match status" value="1"/>
</dbReference>
<reference evidence="10 11" key="1">
    <citation type="submission" date="2020-08" db="EMBL/GenBank/DDBJ databases">
        <title>Genomic Encyclopedia of Type Strains, Phase III (KMG-III): the genomes of soil and plant-associated and newly described type strains.</title>
        <authorList>
            <person name="Whitman W."/>
        </authorList>
    </citation>
    <scope>NUCLEOTIDE SEQUENCE [LARGE SCALE GENOMIC DNA]</scope>
    <source>
        <strain evidence="10 11">CECT 8960</strain>
    </source>
</reference>
<proteinExistence type="predicted"/>
<dbReference type="PANTHER" id="PTHR44936:SF9">
    <property type="entry name" value="SENSOR PROTEIN CREC"/>
    <property type="match status" value="1"/>
</dbReference>
<keyword evidence="4" id="KW-0808">Transferase</keyword>
<protein>
    <recommendedName>
        <fullName evidence="2">histidine kinase</fullName>
        <ecNumber evidence="2">2.7.13.3</ecNumber>
    </recommendedName>
</protein>
<dbReference type="InterPro" id="IPR003594">
    <property type="entry name" value="HATPase_dom"/>
</dbReference>
<evidence type="ECO:0000256" key="2">
    <source>
        <dbReference type="ARBA" id="ARBA00012438"/>
    </source>
</evidence>
<feature type="compositionally biased region" description="Polar residues" evidence="7">
    <location>
        <begin position="711"/>
        <end position="720"/>
    </location>
</feature>
<keyword evidence="3" id="KW-0597">Phosphoprotein</keyword>
<keyword evidence="6" id="KW-0902">Two-component regulatory system</keyword>
<evidence type="ECO:0000256" key="8">
    <source>
        <dbReference type="SAM" id="Phobius"/>
    </source>
</evidence>
<evidence type="ECO:0000259" key="9">
    <source>
        <dbReference type="SMART" id="SM00387"/>
    </source>
</evidence>
<dbReference type="EMBL" id="JACHJQ010000001">
    <property type="protein sequence ID" value="MBB4905053.1"/>
    <property type="molecule type" value="Genomic_DNA"/>
</dbReference>
<comment type="catalytic activity">
    <reaction evidence="1">
        <text>ATP + protein L-histidine = ADP + protein N-phospho-L-histidine.</text>
        <dbReference type="EC" id="2.7.13.3"/>
    </reaction>
</comment>
<dbReference type="RefSeq" id="WP_184809205.1">
    <property type="nucleotide sequence ID" value="NZ_JACHJQ010000001.1"/>
</dbReference>
<gene>
    <name evidence="10" type="ORF">FHR82_001263</name>
</gene>
<dbReference type="SMART" id="SM00387">
    <property type="entry name" value="HATPase_c"/>
    <property type="match status" value="1"/>
</dbReference>
<dbReference type="Proteomes" id="UP000520767">
    <property type="component" value="Unassembled WGS sequence"/>
</dbReference>
<feature type="compositionally biased region" description="Polar residues" evidence="7">
    <location>
        <begin position="823"/>
        <end position="838"/>
    </location>
</feature>
<dbReference type="AlphaFoldDB" id="A0A7W7VCD1"/>
<evidence type="ECO:0000256" key="5">
    <source>
        <dbReference type="ARBA" id="ARBA00022777"/>
    </source>
</evidence>
<dbReference type="InterPro" id="IPR036890">
    <property type="entry name" value="HATPase_C_sf"/>
</dbReference>
<feature type="compositionally biased region" description="Low complexity" evidence="7">
    <location>
        <begin position="642"/>
        <end position="689"/>
    </location>
</feature>
<evidence type="ECO:0000256" key="6">
    <source>
        <dbReference type="ARBA" id="ARBA00023012"/>
    </source>
</evidence>
<feature type="region of interest" description="Disordered" evidence="7">
    <location>
        <begin position="935"/>
        <end position="957"/>
    </location>
</feature>
<feature type="transmembrane region" description="Helical" evidence="8">
    <location>
        <begin position="315"/>
        <end position="337"/>
    </location>
</feature>
<keyword evidence="8" id="KW-0812">Transmembrane</keyword>
<dbReference type="Pfam" id="PF02518">
    <property type="entry name" value="HATPase_c"/>
    <property type="match status" value="1"/>
</dbReference>
<name>A0A7W7VCD1_9PSEU</name>
<dbReference type="GO" id="GO:0000160">
    <property type="term" value="P:phosphorelay signal transduction system"/>
    <property type="evidence" value="ECO:0007669"/>
    <property type="project" value="UniProtKB-KW"/>
</dbReference>
<evidence type="ECO:0000256" key="1">
    <source>
        <dbReference type="ARBA" id="ARBA00000085"/>
    </source>
</evidence>
<evidence type="ECO:0000313" key="11">
    <source>
        <dbReference type="Proteomes" id="UP000520767"/>
    </source>
</evidence>
<keyword evidence="8" id="KW-1133">Transmembrane helix</keyword>
<evidence type="ECO:0000313" key="10">
    <source>
        <dbReference type="EMBL" id="MBB4905053.1"/>
    </source>
</evidence>
<dbReference type="PANTHER" id="PTHR44936">
    <property type="entry name" value="SENSOR PROTEIN CREC"/>
    <property type="match status" value="1"/>
</dbReference>
<dbReference type="GO" id="GO:0004673">
    <property type="term" value="F:protein histidine kinase activity"/>
    <property type="evidence" value="ECO:0007669"/>
    <property type="project" value="UniProtKB-EC"/>
</dbReference>
<dbReference type="InterPro" id="IPR050980">
    <property type="entry name" value="2C_sensor_his_kinase"/>
</dbReference>
<feature type="domain" description="Histidine kinase/HSP90-like ATPase" evidence="9">
    <location>
        <begin position="518"/>
        <end position="631"/>
    </location>
</feature>
<sequence length="957" mass="102487">MRNWRLRTKVIAVIVVPTLTALALGGLRAAGDLDRAAEFRQTVSQVDLARNVTLVVHEMQKERDLAVAWAANRDNARTPLDAQIGIVDRAVTSAQEVASALDTDDESAKERYNIGLQRLSALGAIRETTQNTAYPDASVFNAYSRVLVDVVRLGREINTAVTDRDLLREGTVIQSLSEAKESVSQENAILQIAAVHDSYPADLLSRIRDTQAAAAGALEDYRANASLDQLQLFNDTVSGSEVDDRQRIKAQAISAAERSTADVPLPLLINAADLSNAGAATVERMRTVEIALLDQLRGEADELANAAVTSAWRDAALVVVALLLAFGLMVIVTRSLLTPLRVLRREALEVANRKLPASVQRILADPNPAEAAKHAVEPMPVFTREETGQLARSFDAVQEQAVLMATEQALLRENINSIFVNLSRRSQTLLERQLSLIDRLEQDEQDPDQLASLFELDHLATRMRRNSESLLVLSGTGLSRQLSRPVPASDVVGASVSEVEHYVRVEVASAPEVAVQGRAVSDLVHVVAELLDNATFFSEPEKKVIVRMSMTRKQELAIQITDKGVGMSEQEIAAANARLADPPDLDVAVTRRMGLYVVARLAKRHNITVRLRDNEDIEGGLVARIVVPADLIQPLGAPARSLSATATTSSLRPTAMESSLGTGSSLPSLPSAPVPARSSGIAGAFAGGIPRRLRPDGNFSRDTTRRDRSPEQATGQSANALTHDRIDVAPASSGATPDLDGRPSGPGDPATSGEYATGLFGPPLPEPSPAVANDRPPLATGRPTIDHHEDAPTERLPIYEAVLSQWFEAADSGVHPLPPDQPPTGSTTGMQGAANGSASAPEGRPEPVWTSPGDEGWQAAEALLSTGAEKRTTNAGLPKRKPKEHLMPGSAAPRNQEQTTTTGVPAAPPVPPRSPDAIRGRMSSFQQGVRRGRHTLIDAHSGDTSGAEVNRPDEEQE</sequence>
<evidence type="ECO:0000256" key="7">
    <source>
        <dbReference type="SAM" id="MobiDB-lite"/>
    </source>
</evidence>
<comment type="caution">
    <text evidence="10">The sequence shown here is derived from an EMBL/GenBank/DDBJ whole genome shotgun (WGS) entry which is preliminary data.</text>
</comment>
<dbReference type="Pfam" id="PF08376">
    <property type="entry name" value="NIT"/>
    <property type="match status" value="1"/>
</dbReference>
<dbReference type="Gene3D" id="3.30.565.10">
    <property type="entry name" value="Histidine kinase-like ATPase, C-terminal domain"/>
    <property type="match status" value="1"/>
</dbReference>
<dbReference type="EC" id="2.7.13.3" evidence="2"/>
<dbReference type="InterPro" id="IPR013587">
    <property type="entry name" value="Nitrate/nitrite_sensing"/>
</dbReference>
<feature type="region of interest" description="Disordered" evidence="7">
    <location>
        <begin position="642"/>
        <end position="792"/>
    </location>
</feature>
<feature type="region of interest" description="Disordered" evidence="7">
    <location>
        <begin position="811"/>
        <end position="919"/>
    </location>
</feature>
<organism evidence="10 11">
    <name type="scientific">Actinophytocola algeriensis</name>
    <dbReference type="NCBI Taxonomy" id="1768010"/>
    <lineage>
        <taxon>Bacteria</taxon>
        <taxon>Bacillati</taxon>
        <taxon>Actinomycetota</taxon>
        <taxon>Actinomycetes</taxon>
        <taxon>Pseudonocardiales</taxon>
        <taxon>Pseudonocardiaceae</taxon>
    </lineage>
</organism>
<evidence type="ECO:0000256" key="4">
    <source>
        <dbReference type="ARBA" id="ARBA00022679"/>
    </source>
</evidence>
<keyword evidence="11" id="KW-1185">Reference proteome</keyword>
<keyword evidence="5 10" id="KW-0418">Kinase</keyword>
<keyword evidence="8" id="KW-0472">Membrane</keyword>
<evidence type="ECO:0000256" key="3">
    <source>
        <dbReference type="ARBA" id="ARBA00022553"/>
    </source>
</evidence>